<dbReference type="RefSeq" id="WP_100746893.1">
    <property type="nucleotide sequence ID" value="NZ_NPEF02000002.1"/>
</dbReference>
<evidence type="ECO:0000313" key="6">
    <source>
        <dbReference type="Proteomes" id="UP000232122"/>
    </source>
</evidence>
<gene>
    <name evidence="4" type="ORF">CH379_003785</name>
    <name evidence="5" type="ORF">CH379_07180</name>
</gene>
<dbReference type="InterPro" id="IPR053728">
    <property type="entry name" value="Alginate_Permeability_Chnl"/>
</dbReference>
<dbReference type="InterPro" id="IPR025388">
    <property type="entry name" value="Alginate_export_dom"/>
</dbReference>
<name>A0A2N0BAL5_9LEPT</name>
<feature type="region of interest" description="Disordered" evidence="1">
    <location>
        <begin position="30"/>
        <end position="63"/>
    </location>
</feature>
<dbReference type="EMBL" id="NPEF01000055">
    <property type="protein sequence ID" value="PJZ93569.1"/>
    <property type="molecule type" value="Genomic_DNA"/>
</dbReference>
<evidence type="ECO:0000313" key="5">
    <source>
        <dbReference type="EMBL" id="PJZ93569.1"/>
    </source>
</evidence>
<feature type="domain" description="Alginate export" evidence="3">
    <location>
        <begin position="117"/>
        <end position="584"/>
    </location>
</feature>
<proteinExistence type="predicted"/>
<protein>
    <submittedName>
        <fullName evidence="4">Alginate export family protein</fullName>
    </submittedName>
</protein>
<feature type="signal peptide" evidence="2">
    <location>
        <begin position="1"/>
        <end position="24"/>
    </location>
</feature>
<accession>A0A2N0BAL5</accession>
<feature type="compositionally biased region" description="Basic and acidic residues" evidence="1">
    <location>
        <begin position="30"/>
        <end position="41"/>
    </location>
</feature>
<evidence type="ECO:0000256" key="2">
    <source>
        <dbReference type="SAM" id="SignalP"/>
    </source>
</evidence>
<reference evidence="4" key="3">
    <citation type="submission" date="2023-10" db="EMBL/GenBank/DDBJ databases">
        <authorList>
            <person name="Picardeau M."/>
            <person name="Thibeaux R."/>
        </authorList>
    </citation>
    <scope>NUCLEOTIDE SEQUENCE</scope>
    <source>
        <strain evidence="4">ATI7-C-A5</strain>
    </source>
</reference>
<reference evidence="5" key="1">
    <citation type="submission" date="2017-07" db="EMBL/GenBank/DDBJ databases">
        <title>Leptospira spp. isolated from tropical soils.</title>
        <authorList>
            <person name="Thibeaux R."/>
            <person name="Iraola G."/>
            <person name="Ferres I."/>
            <person name="Bierque E."/>
            <person name="Girault D."/>
            <person name="Soupe-Gilbert M.-E."/>
            <person name="Picardeau M."/>
            <person name="Goarant C."/>
        </authorList>
    </citation>
    <scope>NUCLEOTIDE SEQUENCE [LARGE SCALE GENOMIC DNA]</scope>
    <source>
        <strain evidence="5">ATI7-C-A5</strain>
    </source>
</reference>
<comment type="caution">
    <text evidence="5">The sequence shown here is derived from an EMBL/GenBank/DDBJ whole genome shotgun (WGS) entry which is preliminary data.</text>
</comment>
<dbReference type="OrthoDB" id="340926at2"/>
<sequence length="614" mass="69672">MKNTMTKIIWGGILLCSISFGLFSQDVKKDKTRNETSKKESPIINLDPPSDVKYEEQPNDGKGIPEIQQELAKEEPYKSPYKGKLPGEFMKPMLLAPDHQDAVRKVERLWLGDIFRVGFQLRPRFDYSHNADFDKRTQDDRNFATQNSQVSFIIDPNPYVAAKVTIQDVRVFGGEQSRKDGQLGYLGLSNSAGVELNSAPTANNSYSIKNNTDLREGFVQLKNFADGFEFYLGRQIFGFGDNRYVGGRNDGQTGNSFDGARLKYTSKHFNSEAFTSIIAEDSNAGSGNNTANGVKRGTVNDTYLSGLYNTLKFEDFLIDLYYFNVDRKWEQGPNPKTSEDRTRQRDDLNTVGFRLSNRTDNNRLPKTKSWDWTLEASWQFGRNGQRVNAGWDTLQQTVNGKPTGQRIYTENVEYDARFFIAQTGYTFFDRFRVGIQYSFGSGDPNRTDNKVATYDASFATRSGGFPYFDSGNGLANATFWSNTKSKSIHLMYNTERYGRFIFVAYDVQKASENDAWYSSGGTANTGLTTENVSGAAYGGYKRGERGGKRLFYEFDFVYQYYLKDYVSIWTGGSYLLAGDSVRNARVNPWAANPNDRYTLDNKAYSFFLFVQFAM</sequence>
<dbReference type="Proteomes" id="UP000232122">
    <property type="component" value="Unassembled WGS sequence"/>
</dbReference>
<reference evidence="4 6" key="2">
    <citation type="journal article" date="2018" name="Microb. Genom.">
        <title>Deciphering the unexplored Leptospira diversity from soils uncovers genomic evolution to virulence.</title>
        <authorList>
            <person name="Thibeaux R."/>
            <person name="Iraola G."/>
            <person name="Ferres I."/>
            <person name="Bierque E."/>
            <person name="Girault D."/>
            <person name="Soupe-Gilbert M.E."/>
            <person name="Picardeau M."/>
            <person name="Goarant C."/>
        </authorList>
    </citation>
    <scope>NUCLEOTIDE SEQUENCE [LARGE SCALE GENOMIC DNA]</scope>
    <source>
        <strain evidence="4 6">ATI7-C-A5</strain>
    </source>
</reference>
<dbReference type="AlphaFoldDB" id="A0A2N0BAL5"/>
<organism evidence="5">
    <name type="scientific">Leptospira ellisii</name>
    <dbReference type="NCBI Taxonomy" id="2023197"/>
    <lineage>
        <taxon>Bacteria</taxon>
        <taxon>Pseudomonadati</taxon>
        <taxon>Spirochaetota</taxon>
        <taxon>Spirochaetia</taxon>
        <taxon>Leptospirales</taxon>
        <taxon>Leptospiraceae</taxon>
        <taxon>Leptospira</taxon>
    </lineage>
</organism>
<evidence type="ECO:0000256" key="1">
    <source>
        <dbReference type="SAM" id="MobiDB-lite"/>
    </source>
</evidence>
<accession>A0A2N0BKS8</accession>
<evidence type="ECO:0000313" key="4">
    <source>
        <dbReference type="EMBL" id="MDV6234751.1"/>
    </source>
</evidence>
<feature type="chain" id="PRO_5044577213" evidence="2">
    <location>
        <begin position="25"/>
        <end position="614"/>
    </location>
</feature>
<dbReference type="Gene3D" id="2.40.160.100">
    <property type="match status" value="1"/>
</dbReference>
<dbReference type="Pfam" id="PF13372">
    <property type="entry name" value="Alginate_exp"/>
    <property type="match status" value="1"/>
</dbReference>
<keyword evidence="2" id="KW-0732">Signal</keyword>
<dbReference type="EMBL" id="NPEF02000002">
    <property type="protein sequence ID" value="MDV6234751.1"/>
    <property type="molecule type" value="Genomic_DNA"/>
</dbReference>
<evidence type="ECO:0000259" key="3">
    <source>
        <dbReference type="Pfam" id="PF13372"/>
    </source>
</evidence>
<keyword evidence="6" id="KW-1185">Reference proteome</keyword>